<proteinExistence type="predicted"/>
<reference evidence="1" key="1">
    <citation type="submission" date="2022-07" db="EMBL/GenBank/DDBJ databases">
        <authorList>
            <person name="Trinca V."/>
            <person name="Uliana J.V.C."/>
            <person name="Torres T.T."/>
            <person name="Ward R.J."/>
            <person name="Monesi N."/>
        </authorList>
    </citation>
    <scope>NUCLEOTIDE SEQUENCE</scope>
    <source>
        <strain evidence="1">HSMRA1968</strain>
        <tissue evidence="1">Whole embryos</tissue>
    </source>
</reference>
<gene>
    <name evidence="1" type="ORF">Bhyg_12853</name>
</gene>
<dbReference type="AlphaFoldDB" id="A0A9Q0MZM4"/>
<accession>A0A9Q0MZM4</accession>
<organism evidence="1 2">
    <name type="scientific">Pseudolycoriella hygida</name>
    <dbReference type="NCBI Taxonomy" id="35572"/>
    <lineage>
        <taxon>Eukaryota</taxon>
        <taxon>Metazoa</taxon>
        <taxon>Ecdysozoa</taxon>
        <taxon>Arthropoda</taxon>
        <taxon>Hexapoda</taxon>
        <taxon>Insecta</taxon>
        <taxon>Pterygota</taxon>
        <taxon>Neoptera</taxon>
        <taxon>Endopterygota</taxon>
        <taxon>Diptera</taxon>
        <taxon>Nematocera</taxon>
        <taxon>Sciaroidea</taxon>
        <taxon>Sciaridae</taxon>
        <taxon>Pseudolycoriella</taxon>
    </lineage>
</organism>
<dbReference type="OrthoDB" id="7764887at2759"/>
<protein>
    <submittedName>
        <fullName evidence="1">Uncharacterized protein</fullName>
    </submittedName>
</protein>
<keyword evidence="2" id="KW-1185">Reference proteome</keyword>
<sequence>MLSDVIIHWYRCKGALLKLSKGNEFTELLNDAFDRRTKLIMENPLLATAAYVDPRLNHKDRSDSFLGDLKPICEKRLMNVLKRIHKEKYNKNGTDVTENITKDRVGDDDDDGCRIGQKCIEKYYSPNR</sequence>
<evidence type="ECO:0000313" key="2">
    <source>
        <dbReference type="Proteomes" id="UP001151699"/>
    </source>
</evidence>
<dbReference type="EMBL" id="WJQU01000003">
    <property type="protein sequence ID" value="KAJ6640104.1"/>
    <property type="molecule type" value="Genomic_DNA"/>
</dbReference>
<evidence type="ECO:0000313" key="1">
    <source>
        <dbReference type="EMBL" id="KAJ6640104.1"/>
    </source>
</evidence>
<name>A0A9Q0MZM4_9DIPT</name>
<comment type="caution">
    <text evidence="1">The sequence shown here is derived from an EMBL/GenBank/DDBJ whole genome shotgun (WGS) entry which is preliminary data.</text>
</comment>
<dbReference type="Proteomes" id="UP001151699">
    <property type="component" value="Chromosome X"/>
</dbReference>